<sequence>MSPSSGALSGARSGALSEAACDVLVVGAGPSGLFAACELLRRGVNVRIIDRADGPSTVPKALALWPRALDLLADLGIAGGLREAAEPVRALSYFSGGSPLARFEIPEKLRPLHLPQYETERLLNERLEQLGGKVERGVRLLNFDADAADPGAVPLDGDHVLTALVETGDSALRRLPARYVIGADGASSTVRGLLGTGFQGTTYPLTFALTDTRVRGRLPAGELLYYQAPTGTLMIAPLPDGIFRVLVVLPRAGQQVTQQMMQRYLDERGPGGVTLTEAVWTTVYRVHARQATEYRRGRIFLAGDAAHVHSPAGGQGMNNGLQDAHNLAWKLAAVLHGESPPTVLEDYTPERRYATDRIIAATDRQTRAWMAGSRPRIVLRDAAFRLAGRSGLVPRQVFPVMAGRRVAYPADRDSQRPAGRTRCGLLERLPGRLRIGMVFPRATAVAHGFAGSRPGSGSPAGWTLVTVEPVPGLRPHRLLADYPQVTAVRLASREAGRATGCRAPGYYLVRPDGHIAAHGHAGDAARLDTELRRHLLPQESRS</sequence>
<dbReference type="SUPFAM" id="SSF51905">
    <property type="entry name" value="FAD/NAD(P)-binding domain"/>
    <property type="match status" value="1"/>
</dbReference>
<dbReference type="InterPro" id="IPR002938">
    <property type="entry name" value="FAD-bd"/>
</dbReference>
<feature type="domain" description="FAD-binding" evidence="4">
    <location>
        <begin position="21"/>
        <end position="359"/>
    </location>
</feature>
<dbReference type="Gene3D" id="3.40.30.120">
    <property type="match status" value="1"/>
</dbReference>
<gene>
    <name evidence="5" type="ORF">SAMN05421773_101712</name>
</gene>
<organism evidence="5 6">
    <name type="scientific">Streptomyces aidingensis</name>
    <dbReference type="NCBI Taxonomy" id="910347"/>
    <lineage>
        <taxon>Bacteria</taxon>
        <taxon>Bacillati</taxon>
        <taxon>Actinomycetota</taxon>
        <taxon>Actinomycetes</taxon>
        <taxon>Kitasatosporales</taxon>
        <taxon>Streptomycetaceae</taxon>
        <taxon>Streptomyces</taxon>
    </lineage>
</organism>
<dbReference type="OrthoDB" id="8670884at2"/>
<reference evidence="5 6" key="1">
    <citation type="submission" date="2016-10" db="EMBL/GenBank/DDBJ databases">
        <authorList>
            <person name="de Groot N.N."/>
        </authorList>
    </citation>
    <scope>NUCLEOTIDE SEQUENCE [LARGE SCALE GENOMIC DNA]</scope>
    <source>
        <strain evidence="5 6">CGMCC 4.5739</strain>
    </source>
</reference>
<dbReference type="GO" id="GO:0071949">
    <property type="term" value="F:FAD binding"/>
    <property type="evidence" value="ECO:0007669"/>
    <property type="project" value="InterPro"/>
</dbReference>
<evidence type="ECO:0000256" key="2">
    <source>
        <dbReference type="ARBA" id="ARBA00022630"/>
    </source>
</evidence>
<dbReference type="InterPro" id="IPR050641">
    <property type="entry name" value="RIFMO-like"/>
</dbReference>
<keyword evidence="3" id="KW-0274">FAD</keyword>
<evidence type="ECO:0000256" key="3">
    <source>
        <dbReference type="ARBA" id="ARBA00022827"/>
    </source>
</evidence>
<name>A0A1I1FGN4_9ACTN</name>
<dbReference type="GO" id="GO:0016709">
    <property type="term" value="F:oxidoreductase activity, acting on paired donors, with incorporation or reduction of molecular oxygen, NAD(P)H as one donor, and incorporation of one atom of oxygen"/>
    <property type="evidence" value="ECO:0007669"/>
    <property type="project" value="UniProtKB-ARBA"/>
</dbReference>
<comment type="cofactor">
    <cofactor evidence="1">
        <name>FAD</name>
        <dbReference type="ChEBI" id="CHEBI:57692"/>
    </cofactor>
</comment>
<dbReference type="Gene3D" id="3.30.70.2450">
    <property type="match status" value="1"/>
</dbReference>
<evidence type="ECO:0000256" key="1">
    <source>
        <dbReference type="ARBA" id="ARBA00001974"/>
    </source>
</evidence>
<keyword evidence="6" id="KW-1185">Reference proteome</keyword>
<dbReference type="RefSeq" id="WP_093837072.1">
    <property type="nucleotide sequence ID" value="NZ_FOLM01000001.1"/>
</dbReference>
<accession>A0A1I1FGN4</accession>
<dbReference type="PANTHER" id="PTHR43004">
    <property type="entry name" value="TRK SYSTEM POTASSIUM UPTAKE PROTEIN"/>
    <property type="match status" value="1"/>
</dbReference>
<proteinExistence type="predicted"/>
<keyword evidence="2" id="KW-0285">Flavoprotein</keyword>
<dbReference type="AlphaFoldDB" id="A0A1I1FGN4"/>
<dbReference type="Pfam" id="PF01494">
    <property type="entry name" value="FAD_binding_3"/>
    <property type="match status" value="1"/>
</dbReference>
<dbReference type="InterPro" id="IPR036188">
    <property type="entry name" value="FAD/NAD-bd_sf"/>
</dbReference>
<dbReference type="STRING" id="910347.SAMN05421773_101712"/>
<protein>
    <submittedName>
        <fullName evidence="5">3-(3-hydroxy-phenyl)propionate hydroxylase</fullName>
    </submittedName>
</protein>
<evidence type="ECO:0000259" key="4">
    <source>
        <dbReference type="Pfam" id="PF01494"/>
    </source>
</evidence>
<evidence type="ECO:0000313" key="6">
    <source>
        <dbReference type="Proteomes" id="UP000199207"/>
    </source>
</evidence>
<dbReference type="EMBL" id="FOLM01000001">
    <property type="protein sequence ID" value="SFB98096.1"/>
    <property type="molecule type" value="Genomic_DNA"/>
</dbReference>
<dbReference type="Proteomes" id="UP000199207">
    <property type="component" value="Unassembled WGS sequence"/>
</dbReference>
<evidence type="ECO:0000313" key="5">
    <source>
        <dbReference type="EMBL" id="SFB98096.1"/>
    </source>
</evidence>
<dbReference type="PANTHER" id="PTHR43004:SF19">
    <property type="entry name" value="BINDING MONOOXYGENASE, PUTATIVE (JCVI)-RELATED"/>
    <property type="match status" value="1"/>
</dbReference>
<dbReference type="PRINTS" id="PR00420">
    <property type="entry name" value="RNGMNOXGNASE"/>
</dbReference>
<dbReference type="Gene3D" id="3.50.50.60">
    <property type="entry name" value="FAD/NAD(P)-binding domain"/>
    <property type="match status" value="1"/>
</dbReference>